<dbReference type="AlphaFoldDB" id="A0AAI8YDF5"/>
<name>A0AAI8YDF5_9PEZI</name>
<evidence type="ECO:0000313" key="1">
    <source>
        <dbReference type="EMBL" id="CAJ2503206.1"/>
    </source>
</evidence>
<organism evidence="1 2">
    <name type="scientific">Anthostomella pinea</name>
    <dbReference type="NCBI Taxonomy" id="933095"/>
    <lineage>
        <taxon>Eukaryota</taxon>
        <taxon>Fungi</taxon>
        <taxon>Dikarya</taxon>
        <taxon>Ascomycota</taxon>
        <taxon>Pezizomycotina</taxon>
        <taxon>Sordariomycetes</taxon>
        <taxon>Xylariomycetidae</taxon>
        <taxon>Xylariales</taxon>
        <taxon>Xylariaceae</taxon>
        <taxon>Anthostomella</taxon>
    </lineage>
</organism>
<accession>A0AAI8YDF5</accession>
<sequence>MGGGADVYSQDYPATPLACSKKHQICISTTSGEPRCTQLATPYEVFDEALQSVAVENQDRLLWTMSSQTSVSGGIDSAVEVLGAQALLSRRGLFYGRQEPLPDSQWQTDVEHWFNVESTIYQKSLGEVAAGPPSSYPEEWVARPTTPEQTKLCNNQVHAPSLSILPKPSPDSLSPLQRLAHEELGIGRWTRGDEAVPVTKVVTNLALLDVSDVSDVKHPRLLLEV</sequence>
<protein>
    <submittedName>
        <fullName evidence="1">Uu.00g106000.m01.CDS01</fullName>
    </submittedName>
</protein>
<proteinExistence type="predicted"/>
<comment type="caution">
    <text evidence="1">The sequence shown here is derived from an EMBL/GenBank/DDBJ whole genome shotgun (WGS) entry which is preliminary data.</text>
</comment>
<keyword evidence="2" id="KW-1185">Reference proteome</keyword>
<dbReference type="Proteomes" id="UP001295740">
    <property type="component" value="Unassembled WGS sequence"/>
</dbReference>
<evidence type="ECO:0000313" key="2">
    <source>
        <dbReference type="Proteomes" id="UP001295740"/>
    </source>
</evidence>
<reference evidence="1" key="1">
    <citation type="submission" date="2023-10" db="EMBL/GenBank/DDBJ databases">
        <authorList>
            <person name="Hackl T."/>
        </authorList>
    </citation>
    <scope>NUCLEOTIDE SEQUENCE</scope>
</reference>
<gene>
    <name evidence="1" type="ORF">KHLLAP_LOCUS3674</name>
</gene>
<dbReference type="EMBL" id="CAUWAG010000004">
    <property type="protein sequence ID" value="CAJ2503206.1"/>
    <property type="molecule type" value="Genomic_DNA"/>
</dbReference>